<dbReference type="PROSITE" id="PS52012">
    <property type="entry name" value="CFEM"/>
    <property type="match status" value="1"/>
</dbReference>
<feature type="region of interest" description="Disordered" evidence="16">
    <location>
        <begin position="97"/>
        <end position="177"/>
    </location>
</feature>
<comment type="subcellular location">
    <subcellularLocation>
        <location evidence="1">Cell membrane</location>
        <topology evidence="1">Lipid-anchor</topology>
        <topology evidence="1">GPI-anchor</topology>
    </subcellularLocation>
    <subcellularLocation>
        <location evidence="2">Secreted</location>
    </subcellularLocation>
</comment>
<reference evidence="19 20" key="1">
    <citation type="submission" date="2024-07" db="EMBL/GenBank/DDBJ databases">
        <title>Section-level genome sequencing and comparative genomics of Aspergillus sections Usti and Cavernicolus.</title>
        <authorList>
            <consortium name="Lawrence Berkeley National Laboratory"/>
            <person name="Nybo J.L."/>
            <person name="Vesth T.C."/>
            <person name="Theobald S."/>
            <person name="Frisvad J.C."/>
            <person name="Larsen T.O."/>
            <person name="Kjaerboelling I."/>
            <person name="Rothschild-Mancinelli K."/>
            <person name="Lyhne E.K."/>
            <person name="Kogle M.E."/>
            <person name="Barry K."/>
            <person name="Clum A."/>
            <person name="Na H."/>
            <person name="Ledsgaard L."/>
            <person name="Lin J."/>
            <person name="Lipzen A."/>
            <person name="Kuo A."/>
            <person name="Riley R."/>
            <person name="Mondo S."/>
            <person name="Labutti K."/>
            <person name="Haridas S."/>
            <person name="Pangalinan J."/>
            <person name="Salamov A.A."/>
            <person name="Simmons B.A."/>
            <person name="Magnuson J.K."/>
            <person name="Chen J."/>
            <person name="Drula E."/>
            <person name="Henrissat B."/>
            <person name="Wiebenga A."/>
            <person name="Lubbers R.J."/>
            <person name="Gomes A.C."/>
            <person name="Makela M.R."/>
            <person name="Stajich J."/>
            <person name="Grigoriev I.V."/>
            <person name="Mortensen U.H."/>
            <person name="De Vries R.P."/>
            <person name="Baker S.E."/>
            <person name="Andersen M.R."/>
        </authorList>
    </citation>
    <scope>NUCLEOTIDE SEQUENCE [LARGE SCALE GENOMIC DNA]</scope>
    <source>
        <strain evidence="19 20">CBS 123904</strain>
    </source>
</reference>
<proteinExistence type="inferred from homology"/>
<organism evidence="19 20">
    <name type="scientific">Aspergillus pseudoustus</name>
    <dbReference type="NCBI Taxonomy" id="1810923"/>
    <lineage>
        <taxon>Eukaryota</taxon>
        <taxon>Fungi</taxon>
        <taxon>Dikarya</taxon>
        <taxon>Ascomycota</taxon>
        <taxon>Pezizomycotina</taxon>
        <taxon>Eurotiomycetes</taxon>
        <taxon>Eurotiomycetidae</taxon>
        <taxon>Eurotiales</taxon>
        <taxon>Aspergillaceae</taxon>
        <taxon>Aspergillus</taxon>
        <taxon>Aspergillus subgen. Nidulantes</taxon>
    </lineage>
</organism>
<accession>A0ABR4L080</accession>
<evidence type="ECO:0000256" key="9">
    <source>
        <dbReference type="ARBA" id="ARBA00022729"/>
    </source>
</evidence>
<keyword evidence="13" id="KW-0325">Glycoprotein</keyword>
<evidence type="ECO:0000256" key="12">
    <source>
        <dbReference type="ARBA" id="ARBA00023157"/>
    </source>
</evidence>
<evidence type="ECO:0000256" key="15">
    <source>
        <dbReference type="PROSITE-ProRule" id="PRU01356"/>
    </source>
</evidence>
<evidence type="ECO:0000256" key="3">
    <source>
        <dbReference type="ARBA" id="ARBA00010031"/>
    </source>
</evidence>
<evidence type="ECO:0000256" key="16">
    <source>
        <dbReference type="SAM" id="MobiDB-lite"/>
    </source>
</evidence>
<keyword evidence="10 15" id="KW-0408">Iron</keyword>
<keyword evidence="14" id="KW-0449">Lipoprotein</keyword>
<feature type="binding site" description="axial binding residue" evidence="15">
    <location>
        <position position="45"/>
    </location>
    <ligand>
        <name>heme</name>
        <dbReference type="ChEBI" id="CHEBI:30413"/>
    </ligand>
    <ligandPart>
        <name>Fe</name>
        <dbReference type="ChEBI" id="CHEBI:18248"/>
    </ligandPart>
</feature>
<keyword evidence="8 15" id="KW-0479">Metal-binding</keyword>
<evidence type="ECO:0000256" key="10">
    <source>
        <dbReference type="ARBA" id="ARBA00023004"/>
    </source>
</evidence>
<evidence type="ECO:0000256" key="4">
    <source>
        <dbReference type="ARBA" id="ARBA00022475"/>
    </source>
</evidence>
<keyword evidence="12 15" id="KW-1015">Disulfide bond</keyword>
<keyword evidence="5" id="KW-0964">Secreted</keyword>
<feature type="disulfide bond" evidence="15">
    <location>
        <begin position="41"/>
        <end position="48"/>
    </location>
</feature>
<evidence type="ECO:0000256" key="5">
    <source>
        <dbReference type="ARBA" id="ARBA00022525"/>
    </source>
</evidence>
<feature type="domain" description="CFEM" evidence="18">
    <location>
        <begin position="1"/>
        <end position="111"/>
    </location>
</feature>
<dbReference type="EMBL" id="JBFXLU010000003">
    <property type="protein sequence ID" value="KAL2857747.1"/>
    <property type="molecule type" value="Genomic_DNA"/>
</dbReference>
<comment type="caution">
    <text evidence="19">The sequence shown here is derived from an EMBL/GenBank/DDBJ whole genome shotgun (WGS) entry which is preliminary data.</text>
</comment>
<keyword evidence="9 17" id="KW-0732">Signal</keyword>
<dbReference type="PANTHER" id="PTHR37928:SF2">
    <property type="entry name" value="GPI ANCHORED CFEM DOMAIN PROTEIN (AFU_ORTHOLOGUE AFUA_6G10580)"/>
    <property type="match status" value="1"/>
</dbReference>
<comment type="caution">
    <text evidence="15">Lacks conserved residue(s) required for the propagation of feature annotation.</text>
</comment>
<keyword evidence="7" id="KW-0336">GPI-anchor</keyword>
<sequence>MKLQSLAIVLASCLSSATAQGLTGLPTCAQDCATGSIPKECSLIDIECICGSESFIADMACCVGKTCEKADQDAALDFANGLCEGAGISNLPQTATCTGDSNSTATSTGTTTATESTSTGSETTATTTTKPEETSSTTTESSTDTATESSNETSSETSTSAASETPAEPQESDGAAQLRGKGLSLVAGIAAGAAFLM</sequence>
<feature type="compositionally biased region" description="Low complexity" evidence="16">
    <location>
        <begin position="98"/>
        <end position="168"/>
    </location>
</feature>
<feature type="signal peptide" evidence="17">
    <location>
        <begin position="1"/>
        <end position="19"/>
    </location>
</feature>
<keyword evidence="6 15" id="KW-0349">Heme</keyword>
<keyword evidence="11" id="KW-0472">Membrane</keyword>
<comment type="similarity">
    <text evidence="3">Belongs to the RBT5 family.</text>
</comment>
<evidence type="ECO:0000256" key="14">
    <source>
        <dbReference type="ARBA" id="ARBA00023288"/>
    </source>
</evidence>
<dbReference type="SMART" id="SM00747">
    <property type="entry name" value="CFEM"/>
    <property type="match status" value="1"/>
</dbReference>
<evidence type="ECO:0000256" key="8">
    <source>
        <dbReference type="ARBA" id="ARBA00022723"/>
    </source>
</evidence>
<keyword evidence="20" id="KW-1185">Reference proteome</keyword>
<evidence type="ECO:0000259" key="18">
    <source>
        <dbReference type="PROSITE" id="PS52012"/>
    </source>
</evidence>
<evidence type="ECO:0000256" key="1">
    <source>
        <dbReference type="ARBA" id="ARBA00004609"/>
    </source>
</evidence>
<name>A0ABR4L080_9EURO</name>
<evidence type="ECO:0000256" key="11">
    <source>
        <dbReference type="ARBA" id="ARBA00023136"/>
    </source>
</evidence>
<evidence type="ECO:0000256" key="7">
    <source>
        <dbReference type="ARBA" id="ARBA00022622"/>
    </source>
</evidence>
<feature type="chain" id="PRO_5046540321" description="CFEM domain-containing protein" evidence="17">
    <location>
        <begin position="20"/>
        <end position="197"/>
    </location>
</feature>
<evidence type="ECO:0000256" key="2">
    <source>
        <dbReference type="ARBA" id="ARBA00004613"/>
    </source>
</evidence>
<dbReference type="Pfam" id="PF05730">
    <property type="entry name" value="CFEM"/>
    <property type="match status" value="1"/>
</dbReference>
<keyword evidence="4" id="KW-1003">Cell membrane</keyword>
<dbReference type="PANTHER" id="PTHR37928">
    <property type="entry name" value="CFEM DOMAIN PROTEIN (AFU_ORTHOLOGUE AFUA_6G14090)"/>
    <property type="match status" value="1"/>
</dbReference>
<evidence type="ECO:0000256" key="6">
    <source>
        <dbReference type="ARBA" id="ARBA00022617"/>
    </source>
</evidence>
<evidence type="ECO:0000313" key="19">
    <source>
        <dbReference type="EMBL" id="KAL2857747.1"/>
    </source>
</evidence>
<dbReference type="InterPro" id="IPR008427">
    <property type="entry name" value="Extracellular_membr_CFEM_dom"/>
</dbReference>
<evidence type="ECO:0000256" key="17">
    <source>
        <dbReference type="SAM" id="SignalP"/>
    </source>
</evidence>
<evidence type="ECO:0000313" key="20">
    <source>
        <dbReference type="Proteomes" id="UP001610446"/>
    </source>
</evidence>
<dbReference type="Proteomes" id="UP001610446">
    <property type="component" value="Unassembled WGS sequence"/>
</dbReference>
<dbReference type="InterPro" id="IPR051735">
    <property type="entry name" value="CFEM_domain"/>
</dbReference>
<gene>
    <name evidence="19" type="ORF">BJY01DRAFT_242168</name>
</gene>
<feature type="disulfide bond" evidence="15">
    <location>
        <begin position="50"/>
        <end position="83"/>
    </location>
</feature>
<evidence type="ECO:0000256" key="13">
    <source>
        <dbReference type="ARBA" id="ARBA00023180"/>
    </source>
</evidence>
<protein>
    <recommendedName>
        <fullName evidence="18">CFEM domain-containing protein</fullName>
    </recommendedName>
</protein>